<dbReference type="InterPro" id="IPR010512">
    <property type="entry name" value="DUF1091"/>
</dbReference>
<feature type="non-terminal residue" evidence="1">
    <location>
        <position position="182"/>
    </location>
</feature>
<dbReference type="Proteomes" id="UP001200034">
    <property type="component" value="Unassembled WGS sequence"/>
</dbReference>
<organism evidence="1 2">
    <name type="scientific">Drosophila rubida</name>
    <dbReference type="NCBI Taxonomy" id="30044"/>
    <lineage>
        <taxon>Eukaryota</taxon>
        <taxon>Metazoa</taxon>
        <taxon>Ecdysozoa</taxon>
        <taxon>Arthropoda</taxon>
        <taxon>Hexapoda</taxon>
        <taxon>Insecta</taxon>
        <taxon>Pterygota</taxon>
        <taxon>Neoptera</taxon>
        <taxon>Endopterygota</taxon>
        <taxon>Diptera</taxon>
        <taxon>Brachycera</taxon>
        <taxon>Muscomorpha</taxon>
        <taxon>Ephydroidea</taxon>
        <taxon>Drosophilidae</taxon>
        <taxon>Drosophila</taxon>
    </lineage>
</organism>
<proteinExistence type="predicted"/>
<dbReference type="PANTHER" id="PTHR20898:SF0">
    <property type="entry name" value="DAEDALUS ON 3-RELATED"/>
    <property type="match status" value="1"/>
</dbReference>
<dbReference type="AlphaFoldDB" id="A0AAD4PIM6"/>
<name>A0AAD4PIM6_9MUSC</name>
<evidence type="ECO:0000313" key="2">
    <source>
        <dbReference type="Proteomes" id="UP001200034"/>
    </source>
</evidence>
<dbReference type="EMBL" id="JAJJHW010002774">
    <property type="protein sequence ID" value="KAH8365897.1"/>
    <property type="molecule type" value="Genomic_DNA"/>
</dbReference>
<sequence>CITGHVTFTNLKCLSGNNTLIDFKHCYIKAVNRTHKYISIHINNYVQGVRNITMNIKVLRFSNGYKPFYIDVTFDTCKYLKKQRNPLVNLIFKAIQPATNLNHSCPYNVCGKSTCTITFLIIIYVTSVIQHDLIMDKFWTGNHEVELLKYLPVPNGDYVLIVTLYIYNSELLTVHTYLHLTS</sequence>
<gene>
    <name evidence="1" type="ORF">KR093_007003</name>
</gene>
<accession>A0AAD4PIM6</accession>
<comment type="caution">
    <text evidence="1">The sequence shown here is derived from an EMBL/GenBank/DDBJ whole genome shotgun (WGS) entry which is preliminary data.</text>
</comment>
<dbReference type="Pfam" id="PF06477">
    <property type="entry name" value="DUF1091"/>
    <property type="match status" value="1"/>
</dbReference>
<evidence type="ECO:0000313" key="1">
    <source>
        <dbReference type="EMBL" id="KAH8365897.1"/>
    </source>
</evidence>
<dbReference type="PANTHER" id="PTHR20898">
    <property type="entry name" value="DAEDALUS ON 3-RELATED-RELATED"/>
    <property type="match status" value="1"/>
</dbReference>
<protein>
    <submittedName>
        <fullName evidence="1">Uncharacterized protein</fullName>
    </submittedName>
</protein>
<keyword evidence="2" id="KW-1185">Reference proteome</keyword>
<reference evidence="1" key="1">
    <citation type="journal article" date="2021" name="Mol. Ecol. Resour.">
        <title>Phylogenomic analyses of the genus Drosophila reveals genomic signals of climate adaptation.</title>
        <authorList>
            <person name="Li F."/>
            <person name="Rane R.V."/>
            <person name="Luria V."/>
            <person name="Xiong Z."/>
            <person name="Chen J."/>
            <person name="Li Z."/>
            <person name="Catullo R.A."/>
            <person name="Griffin P.C."/>
            <person name="Schiffer M."/>
            <person name="Pearce S."/>
            <person name="Lee S.F."/>
            <person name="McElroy K."/>
            <person name="Stocker A."/>
            <person name="Shirriffs J."/>
            <person name="Cockerell F."/>
            <person name="Coppin C."/>
            <person name="Sgro C.M."/>
            <person name="Karger A."/>
            <person name="Cain J.W."/>
            <person name="Weber J.A."/>
            <person name="Santpere G."/>
            <person name="Kirschner M.W."/>
            <person name="Hoffmann A.A."/>
            <person name="Oakeshott J.G."/>
            <person name="Zhang G."/>
        </authorList>
    </citation>
    <scope>NUCLEOTIDE SEQUENCE</scope>
    <source>
        <strain evidence="1">BGI-SZ-2011g</strain>
    </source>
</reference>